<keyword evidence="10" id="KW-1185">Reference proteome</keyword>
<keyword evidence="4 8" id="KW-0472">Membrane</keyword>
<dbReference type="PANTHER" id="PTHR30203">
    <property type="entry name" value="OUTER MEMBRANE CATION EFFLUX PROTEIN"/>
    <property type="match status" value="1"/>
</dbReference>
<dbReference type="InterPro" id="IPR003423">
    <property type="entry name" value="OMP_efflux"/>
</dbReference>
<dbReference type="GeneID" id="300210070"/>
<dbReference type="SUPFAM" id="SSF56954">
    <property type="entry name" value="Outer membrane efflux proteins (OEP)"/>
    <property type="match status" value="1"/>
</dbReference>
<keyword evidence="5 8" id="KW-0564">Palmitate</keyword>
<evidence type="ECO:0000313" key="9">
    <source>
        <dbReference type="EMBL" id="SDT35539.1"/>
    </source>
</evidence>
<evidence type="ECO:0000256" key="3">
    <source>
        <dbReference type="ARBA" id="ARBA00022692"/>
    </source>
</evidence>
<name>A0A1H1ZPJ2_9PSED</name>
<dbReference type="GO" id="GO:0015562">
    <property type="term" value="F:efflux transmembrane transporter activity"/>
    <property type="evidence" value="ECO:0007669"/>
    <property type="project" value="InterPro"/>
</dbReference>
<dbReference type="Gene3D" id="2.20.200.10">
    <property type="entry name" value="Outer membrane efflux proteins (OEP)"/>
    <property type="match status" value="1"/>
</dbReference>
<reference evidence="10" key="1">
    <citation type="submission" date="2016-10" db="EMBL/GenBank/DDBJ databases">
        <authorList>
            <person name="Varghese N."/>
            <person name="Submissions S."/>
        </authorList>
    </citation>
    <scope>NUCLEOTIDE SEQUENCE [LARGE SCALE GENOMIC DNA]</scope>
    <source>
        <strain evidence="10">ATCC 23835</strain>
    </source>
</reference>
<comment type="similarity">
    <text evidence="1 8">Belongs to the outer membrane factor (OMF) (TC 1.B.17) family.</text>
</comment>
<evidence type="ECO:0000256" key="8">
    <source>
        <dbReference type="RuleBase" id="RU362097"/>
    </source>
</evidence>
<accession>A0A1H1ZPJ2</accession>
<keyword evidence="6" id="KW-0998">Cell outer membrane</keyword>
<dbReference type="RefSeq" id="WP_232000410.1">
    <property type="nucleotide sequence ID" value="NZ_LT629777.1"/>
</dbReference>
<dbReference type="EMBL" id="LT629777">
    <property type="protein sequence ID" value="SDT35539.1"/>
    <property type="molecule type" value="Genomic_DNA"/>
</dbReference>
<evidence type="ECO:0000313" key="10">
    <source>
        <dbReference type="Proteomes" id="UP000199524"/>
    </source>
</evidence>
<dbReference type="PANTHER" id="PTHR30203:SF21">
    <property type="entry name" value="OUTER MEMBRANE COMPONENT OF MULTIDRUG EFFLUX PUMP-RELATED"/>
    <property type="match status" value="1"/>
</dbReference>
<keyword evidence="3 8" id="KW-0812">Transmembrane</keyword>
<dbReference type="NCBIfam" id="TIGR01845">
    <property type="entry name" value="outer_NodT"/>
    <property type="match status" value="1"/>
</dbReference>
<dbReference type="Pfam" id="PF02321">
    <property type="entry name" value="OEP"/>
    <property type="match status" value="2"/>
</dbReference>
<evidence type="ECO:0000256" key="2">
    <source>
        <dbReference type="ARBA" id="ARBA00022452"/>
    </source>
</evidence>
<sequence length="489" mass="51928">MSHSKPILTLSAASRAPTFFSRRVALMAIITAIASAGCTSGPDYHPPATPEAAIGAFVSKPADTDASASALAGWWKLYNDPALDNLVQEALSANTDLRMTLANLDRARAIYKEARGGLFPSTNVSAGLGSGRDQSTWTGTGQAPTQWSYSGGLDISYEVDLFGRVRRDIEAARDDTDAVAAAHDAAKVVVVAETTRAYMDACTYGESIDVAHSSIELAQRSLDLISRQEHAGSASHLDVERAGVTLAQAQATLPPLQGQRDATLFELAALMGRTPSQVPESARTCSKAPQIAGALPIGDGTALLRRRPDLRQAERQLSADTARIGVAVADLYPRVTLGASANYLRDDYLKGNRTWSFSLGPLISWSFPNTMVARSRIAQAKAQAAVSLATFDGAVLNALKESEQSLSAYGAAMQQRQALIEARDRADKAFQLADQRYRAGSIGYLDVIVAQTSLIDARSQVAAADQRVGSAQVSVFKALGGGWEQTAKQ</sequence>
<dbReference type="GO" id="GO:0009279">
    <property type="term" value="C:cell outer membrane"/>
    <property type="evidence" value="ECO:0007669"/>
    <property type="project" value="UniProtKB-SubCell"/>
</dbReference>
<evidence type="ECO:0000256" key="5">
    <source>
        <dbReference type="ARBA" id="ARBA00023139"/>
    </source>
</evidence>
<dbReference type="Gene3D" id="1.20.1600.10">
    <property type="entry name" value="Outer membrane efflux proteins (OEP)"/>
    <property type="match status" value="1"/>
</dbReference>
<keyword evidence="7 8" id="KW-0449">Lipoprotein</keyword>
<evidence type="ECO:0000256" key="4">
    <source>
        <dbReference type="ARBA" id="ARBA00023136"/>
    </source>
</evidence>
<comment type="subcellular location">
    <subcellularLocation>
        <location evidence="8">Cell outer membrane</location>
        <topology evidence="8">Lipid-anchor</topology>
    </subcellularLocation>
</comment>
<keyword evidence="2 8" id="KW-1134">Transmembrane beta strand</keyword>
<organism evidence="9 10">
    <name type="scientific">Pseudomonas asplenii</name>
    <dbReference type="NCBI Taxonomy" id="53407"/>
    <lineage>
        <taxon>Bacteria</taxon>
        <taxon>Pseudomonadati</taxon>
        <taxon>Pseudomonadota</taxon>
        <taxon>Gammaproteobacteria</taxon>
        <taxon>Pseudomonadales</taxon>
        <taxon>Pseudomonadaceae</taxon>
        <taxon>Pseudomonas</taxon>
    </lineage>
</organism>
<evidence type="ECO:0000256" key="6">
    <source>
        <dbReference type="ARBA" id="ARBA00023237"/>
    </source>
</evidence>
<proteinExistence type="inferred from homology"/>
<gene>
    <name evidence="9" type="ORF">SAMN05216598_5219</name>
</gene>
<evidence type="ECO:0000256" key="1">
    <source>
        <dbReference type="ARBA" id="ARBA00007613"/>
    </source>
</evidence>
<dbReference type="InterPro" id="IPR010131">
    <property type="entry name" value="MdtP/NodT-like"/>
</dbReference>
<dbReference type="AlphaFoldDB" id="A0A1H1ZPJ2"/>
<dbReference type="Proteomes" id="UP000199524">
    <property type="component" value="Chromosome I"/>
</dbReference>
<protein>
    <submittedName>
        <fullName evidence="9">Efflux transporter, outer membrane factor (OMF) lipoprotein, NodT family</fullName>
    </submittedName>
</protein>
<evidence type="ECO:0000256" key="7">
    <source>
        <dbReference type="ARBA" id="ARBA00023288"/>
    </source>
</evidence>